<dbReference type="PIRSF" id="PIRSF000524">
    <property type="entry name" value="SPT"/>
    <property type="match status" value="1"/>
</dbReference>
<sequence>MTPGPTEVPEPVRQAMGEPTPNPDLEPEFFEFYRSLTDKLETVYGAGDETGGDDRDVVVLGGEGILGLEAAVASLVGPGDRVLCLSNGLYGDGFTDFVENYGGEAVVSEVPWRETLDGNVVADAIDRGGEFDVATMVHCETPTGSLNDLEGILDVLEDRNVLSIVDAVSSLGGTPVPTGQIDVCIGASQKCLSAPPGLTTCAVSDRAWRCMESVNNPSLYADLEPWRTAAEEEWFPYTHLASNLYGLDAAVDLLLEEGLEDVFARHEEAAATCRSRAADLGLEPYPTSEADCSPTVTALAVEGRATELQQAVLEDHDVLLATGLGDLEDDVLRIGHMGHNARVDRVERTMDALADVLG</sequence>
<keyword evidence="9" id="KW-1185">Reference proteome</keyword>
<dbReference type="STRING" id="1227497.C491_12120"/>
<keyword evidence="4" id="KW-0808">Transferase</keyword>
<dbReference type="PANTHER" id="PTHR21152">
    <property type="entry name" value="AMINOTRANSFERASE CLASS V"/>
    <property type="match status" value="1"/>
</dbReference>
<dbReference type="PATRIC" id="fig|1227497.3.peg.2504"/>
<dbReference type="GO" id="GO:0008453">
    <property type="term" value="F:alanine-glyoxylate transaminase activity"/>
    <property type="evidence" value="ECO:0007669"/>
    <property type="project" value="TreeGrafter"/>
</dbReference>
<keyword evidence="3" id="KW-0032">Aminotransferase</keyword>
<comment type="similarity">
    <text evidence="2">Belongs to the class-V pyridoxal-phosphate-dependent aminotransferase family.</text>
</comment>
<proteinExistence type="inferred from homology"/>
<dbReference type="GO" id="GO:0019265">
    <property type="term" value="P:glycine biosynthetic process, by transamination of glyoxylate"/>
    <property type="evidence" value="ECO:0007669"/>
    <property type="project" value="TreeGrafter"/>
</dbReference>
<dbReference type="PANTHER" id="PTHR21152:SF24">
    <property type="entry name" value="ALANINE--GLYOXYLATE AMINOTRANSFERASE 1"/>
    <property type="match status" value="1"/>
</dbReference>
<dbReference type="InterPro" id="IPR024169">
    <property type="entry name" value="SP_NH2Trfase/AEP_transaminase"/>
</dbReference>
<reference evidence="8 9" key="1">
    <citation type="journal article" date="2014" name="PLoS Genet.">
        <title>Phylogenetically driven sequencing of extremely halophilic archaea reveals strategies for static and dynamic osmo-response.</title>
        <authorList>
            <person name="Becker E.A."/>
            <person name="Seitzer P.M."/>
            <person name="Tritt A."/>
            <person name="Larsen D."/>
            <person name="Krusor M."/>
            <person name="Yao A.I."/>
            <person name="Wu D."/>
            <person name="Madern D."/>
            <person name="Eisen J.A."/>
            <person name="Darling A.E."/>
            <person name="Facciotti M.T."/>
        </authorList>
    </citation>
    <scope>NUCLEOTIDE SEQUENCE [LARGE SCALE GENOMIC DNA]</scope>
    <source>
        <strain evidence="8 9">DSM 10524</strain>
    </source>
</reference>
<evidence type="ECO:0000313" key="8">
    <source>
        <dbReference type="EMBL" id="ELY56749.1"/>
    </source>
</evidence>
<gene>
    <name evidence="8" type="ORF">C491_12120</name>
</gene>
<feature type="region of interest" description="Disordered" evidence="6">
    <location>
        <begin position="1"/>
        <end position="26"/>
    </location>
</feature>
<evidence type="ECO:0000259" key="7">
    <source>
        <dbReference type="Pfam" id="PF00266"/>
    </source>
</evidence>
<comment type="caution">
    <text evidence="8">The sequence shown here is derived from an EMBL/GenBank/DDBJ whole genome shotgun (WGS) entry which is preliminary data.</text>
</comment>
<organism evidence="8 9">
    <name type="scientific">Natronococcus amylolyticus DSM 10524</name>
    <dbReference type="NCBI Taxonomy" id="1227497"/>
    <lineage>
        <taxon>Archaea</taxon>
        <taxon>Methanobacteriati</taxon>
        <taxon>Methanobacteriota</taxon>
        <taxon>Stenosarchaea group</taxon>
        <taxon>Halobacteria</taxon>
        <taxon>Halobacteriales</taxon>
        <taxon>Natrialbaceae</taxon>
        <taxon>Natronococcus</taxon>
    </lineage>
</organism>
<comment type="cofactor">
    <cofactor evidence="1">
        <name>pyridoxal 5'-phosphate</name>
        <dbReference type="ChEBI" id="CHEBI:597326"/>
    </cofactor>
</comment>
<dbReference type="GO" id="GO:0004760">
    <property type="term" value="F:L-serine-pyruvate transaminase activity"/>
    <property type="evidence" value="ECO:0007669"/>
    <property type="project" value="TreeGrafter"/>
</dbReference>
<evidence type="ECO:0000256" key="2">
    <source>
        <dbReference type="ARBA" id="ARBA00009236"/>
    </source>
</evidence>
<dbReference type="EMBL" id="AOIB01000026">
    <property type="protein sequence ID" value="ELY56749.1"/>
    <property type="molecule type" value="Genomic_DNA"/>
</dbReference>
<dbReference type="InterPro" id="IPR015424">
    <property type="entry name" value="PyrdxlP-dep_Trfase"/>
</dbReference>
<dbReference type="InterPro" id="IPR000192">
    <property type="entry name" value="Aminotrans_V_dom"/>
</dbReference>
<evidence type="ECO:0000256" key="3">
    <source>
        <dbReference type="ARBA" id="ARBA00022576"/>
    </source>
</evidence>
<dbReference type="Gene3D" id="3.40.640.10">
    <property type="entry name" value="Type I PLP-dependent aspartate aminotransferase-like (Major domain)"/>
    <property type="match status" value="1"/>
</dbReference>
<dbReference type="InterPro" id="IPR015422">
    <property type="entry name" value="PyrdxlP-dep_Trfase_small"/>
</dbReference>
<accession>L9X4N2</accession>
<feature type="domain" description="Aminotransferase class V" evidence="7">
    <location>
        <begin position="130"/>
        <end position="323"/>
    </location>
</feature>
<evidence type="ECO:0000256" key="5">
    <source>
        <dbReference type="ARBA" id="ARBA00022898"/>
    </source>
</evidence>
<dbReference type="AlphaFoldDB" id="L9X4N2"/>
<evidence type="ECO:0000256" key="1">
    <source>
        <dbReference type="ARBA" id="ARBA00001933"/>
    </source>
</evidence>
<evidence type="ECO:0000256" key="4">
    <source>
        <dbReference type="ARBA" id="ARBA00022679"/>
    </source>
</evidence>
<dbReference type="eggNOG" id="arCOG00082">
    <property type="taxonomic scope" value="Archaea"/>
</dbReference>
<dbReference type="SUPFAM" id="SSF53383">
    <property type="entry name" value="PLP-dependent transferases"/>
    <property type="match status" value="1"/>
</dbReference>
<dbReference type="InterPro" id="IPR015421">
    <property type="entry name" value="PyrdxlP-dep_Trfase_major"/>
</dbReference>
<dbReference type="Pfam" id="PF00266">
    <property type="entry name" value="Aminotran_5"/>
    <property type="match status" value="1"/>
</dbReference>
<keyword evidence="5" id="KW-0663">Pyridoxal phosphate</keyword>
<evidence type="ECO:0000313" key="9">
    <source>
        <dbReference type="Proteomes" id="UP000011688"/>
    </source>
</evidence>
<protein>
    <submittedName>
        <fullName evidence="8">Alanine--glyoxylate transaminase</fullName>
    </submittedName>
</protein>
<evidence type="ECO:0000256" key="6">
    <source>
        <dbReference type="SAM" id="MobiDB-lite"/>
    </source>
</evidence>
<dbReference type="Proteomes" id="UP000011688">
    <property type="component" value="Unassembled WGS sequence"/>
</dbReference>
<name>L9X4N2_9EURY</name>
<dbReference type="Gene3D" id="3.90.1150.10">
    <property type="entry name" value="Aspartate Aminotransferase, domain 1"/>
    <property type="match status" value="1"/>
</dbReference>